<dbReference type="EMBL" id="JADCNL010000012">
    <property type="protein sequence ID" value="KAG0457974.1"/>
    <property type="molecule type" value="Genomic_DNA"/>
</dbReference>
<dbReference type="PANTHER" id="PTHR46353">
    <property type="entry name" value="ZINC FINGER PROTEIN 5"/>
    <property type="match status" value="1"/>
</dbReference>
<dbReference type="GO" id="GO:0005634">
    <property type="term" value="C:nucleus"/>
    <property type="evidence" value="ECO:0007669"/>
    <property type="project" value="TreeGrafter"/>
</dbReference>
<sequence length="152" mass="16409">MASKMPSVKLFGFHLTDIPTPTAAAAVGNRRYECLYCLREFENSQALGGHQNAHKREREQMKNAHAATATATATAAIHGAYLTVAGYCDWDFFFQRSSPFPSLPMWALPSVKTLSDLGDRNPFGDPSMVAGEQPYSGGVDLRLSLGPAGSRG</sequence>
<dbReference type="SUPFAM" id="SSF57667">
    <property type="entry name" value="beta-beta-alpha zinc fingers"/>
    <property type="match status" value="1"/>
</dbReference>
<evidence type="ECO:0000256" key="1">
    <source>
        <dbReference type="PROSITE-ProRule" id="PRU00042"/>
    </source>
</evidence>
<dbReference type="InterPro" id="IPR013087">
    <property type="entry name" value="Znf_C2H2_type"/>
</dbReference>
<dbReference type="Gene3D" id="3.30.160.60">
    <property type="entry name" value="Classic Zinc Finger"/>
    <property type="match status" value="1"/>
</dbReference>
<dbReference type="OrthoDB" id="260824at2759"/>
<dbReference type="AlphaFoldDB" id="A0A835UCJ8"/>
<evidence type="ECO:0000313" key="4">
    <source>
        <dbReference type="Proteomes" id="UP000636800"/>
    </source>
</evidence>
<dbReference type="GO" id="GO:0008270">
    <property type="term" value="F:zinc ion binding"/>
    <property type="evidence" value="ECO:0007669"/>
    <property type="project" value="UniProtKB-KW"/>
</dbReference>
<dbReference type="PANTHER" id="PTHR46353:SF23">
    <property type="entry name" value="C2H2 ZINC FINGER-CONTAINING PROTEIN-RELATED"/>
    <property type="match status" value="1"/>
</dbReference>
<accession>A0A835UCJ8</accession>
<dbReference type="PROSITE" id="PS00028">
    <property type="entry name" value="ZINC_FINGER_C2H2_1"/>
    <property type="match status" value="1"/>
</dbReference>
<proteinExistence type="predicted"/>
<evidence type="ECO:0000313" key="3">
    <source>
        <dbReference type="EMBL" id="KAG0457974.1"/>
    </source>
</evidence>
<dbReference type="InterPro" id="IPR044299">
    <property type="entry name" value="GIS3/ZFP5/ZFP6"/>
</dbReference>
<dbReference type="InterPro" id="IPR036236">
    <property type="entry name" value="Znf_C2H2_sf"/>
</dbReference>
<keyword evidence="1" id="KW-0863">Zinc-finger</keyword>
<comment type="caution">
    <text evidence="3">The sequence shown here is derived from an EMBL/GenBank/DDBJ whole genome shotgun (WGS) entry which is preliminary data.</text>
</comment>
<name>A0A835UCJ8_VANPL</name>
<feature type="domain" description="C2H2-type" evidence="2">
    <location>
        <begin position="32"/>
        <end position="59"/>
    </location>
</feature>
<dbReference type="GO" id="GO:0003700">
    <property type="term" value="F:DNA-binding transcription factor activity"/>
    <property type="evidence" value="ECO:0007669"/>
    <property type="project" value="TreeGrafter"/>
</dbReference>
<reference evidence="3 4" key="1">
    <citation type="journal article" date="2020" name="Nat. Food">
        <title>A phased Vanilla planifolia genome enables genetic improvement of flavour and production.</title>
        <authorList>
            <person name="Hasing T."/>
            <person name="Tang H."/>
            <person name="Brym M."/>
            <person name="Khazi F."/>
            <person name="Huang T."/>
            <person name="Chambers A.H."/>
        </authorList>
    </citation>
    <scope>NUCLEOTIDE SEQUENCE [LARGE SCALE GENOMIC DNA]</scope>
    <source>
        <tissue evidence="3">Leaf</tissue>
    </source>
</reference>
<dbReference type="GO" id="GO:0009736">
    <property type="term" value="P:cytokinin-activated signaling pathway"/>
    <property type="evidence" value="ECO:0007669"/>
    <property type="project" value="TreeGrafter"/>
</dbReference>
<dbReference type="GO" id="GO:0000976">
    <property type="term" value="F:transcription cis-regulatory region binding"/>
    <property type="evidence" value="ECO:0007669"/>
    <property type="project" value="TreeGrafter"/>
</dbReference>
<evidence type="ECO:0000259" key="2">
    <source>
        <dbReference type="PROSITE" id="PS50157"/>
    </source>
</evidence>
<protein>
    <recommendedName>
        <fullName evidence="2">C2H2-type domain-containing protein</fullName>
    </recommendedName>
</protein>
<keyword evidence="1" id="KW-0862">Zinc</keyword>
<organism evidence="3 4">
    <name type="scientific">Vanilla planifolia</name>
    <name type="common">Vanilla</name>
    <dbReference type="NCBI Taxonomy" id="51239"/>
    <lineage>
        <taxon>Eukaryota</taxon>
        <taxon>Viridiplantae</taxon>
        <taxon>Streptophyta</taxon>
        <taxon>Embryophyta</taxon>
        <taxon>Tracheophyta</taxon>
        <taxon>Spermatophyta</taxon>
        <taxon>Magnoliopsida</taxon>
        <taxon>Liliopsida</taxon>
        <taxon>Asparagales</taxon>
        <taxon>Orchidaceae</taxon>
        <taxon>Vanilloideae</taxon>
        <taxon>Vanilleae</taxon>
        <taxon>Vanilla</taxon>
    </lineage>
</organism>
<keyword evidence="1" id="KW-0479">Metal-binding</keyword>
<dbReference type="GO" id="GO:0010090">
    <property type="term" value="P:trichome morphogenesis"/>
    <property type="evidence" value="ECO:0007669"/>
    <property type="project" value="InterPro"/>
</dbReference>
<dbReference type="PROSITE" id="PS50157">
    <property type="entry name" value="ZINC_FINGER_C2H2_2"/>
    <property type="match status" value="1"/>
</dbReference>
<dbReference type="Proteomes" id="UP000636800">
    <property type="component" value="Chromosome 12"/>
</dbReference>
<keyword evidence="4" id="KW-1185">Reference proteome</keyword>
<gene>
    <name evidence="3" type="ORF">HPP92_023131</name>
</gene>
<dbReference type="GO" id="GO:0009740">
    <property type="term" value="P:gibberellic acid mediated signaling pathway"/>
    <property type="evidence" value="ECO:0007669"/>
    <property type="project" value="TreeGrafter"/>
</dbReference>